<reference evidence="4" key="1">
    <citation type="submission" date="2025-08" db="UniProtKB">
        <authorList>
            <consortium name="RefSeq"/>
        </authorList>
    </citation>
    <scope>IDENTIFICATION</scope>
    <source>
        <strain evidence="4">MV-25-SWS-2005</strain>
        <tissue evidence="4">Whole body</tissue>
    </source>
</reference>
<evidence type="ECO:0000313" key="4">
    <source>
        <dbReference type="RefSeq" id="XP_015036269.2"/>
    </source>
</evidence>
<dbReference type="Gene3D" id="3.10.20.90">
    <property type="entry name" value="Phosphatidylinositol 3-kinase Catalytic Subunit, Chain A, domain 1"/>
    <property type="match status" value="1"/>
</dbReference>
<organism evidence="3 4">
    <name type="scientific">Drosophila pseudoobscura pseudoobscura</name>
    <name type="common">Fruit fly</name>
    <dbReference type="NCBI Taxonomy" id="46245"/>
    <lineage>
        <taxon>Eukaryota</taxon>
        <taxon>Metazoa</taxon>
        <taxon>Ecdysozoa</taxon>
        <taxon>Arthropoda</taxon>
        <taxon>Hexapoda</taxon>
        <taxon>Insecta</taxon>
        <taxon>Pterygota</taxon>
        <taxon>Neoptera</taxon>
        <taxon>Endopterygota</taxon>
        <taxon>Diptera</taxon>
        <taxon>Brachycera</taxon>
        <taxon>Muscomorpha</taxon>
        <taxon>Ephydroidea</taxon>
        <taxon>Drosophilidae</taxon>
        <taxon>Drosophila</taxon>
        <taxon>Sophophora</taxon>
    </lineage>
</organism>
<gene>
    <name evidence="4" type="primary">LOC26533335</name>
</gene>
<dbReference type="InParanoid" id="A0A6I8V9V9"/>
<proteinExistence type="inferred from homology"/>
<dbReference type="CDD" id="cd01763">
    <property type="entry name" value="Ubl_SUMO_like"/>
    <property type="match status" value="1"/>
</dbReference>
<dbReference type="RefSeq" id="XP_015036269.2">
    <property type="nucleotide sequence ID" value="XM_015180783.2"/>
</dbReference>
<dbReference type="InterPro" id="IPR000626">
    <property type="entry name" value="Ubiquitin-like_dom"/>
</dbReference>
<evidence type="ECO:0000259" key="2">
    <source>
        <dbReference type="PROSITE" id="PS50053"/>
    </source>
</evidence>
<dbReference type="InterPro" id="IPR022617">
    <property type="entry name" value="Rad60/SUMO-like_dom"/>
</dbReference>
<dbReference type="SUPFAM" id="SSF54236">
    <property type="entry name" value="Ubiquitin-like"/>
    <property type="match status" value="1"/>
</dbReference>
<keyword evidence="3" id="KW-1185">Reference proteome</keyword>
<dbReference type="Pfam" id="PF11976">
    <property type="entry name" value="Rad60-SLD"/>
    <property type="match status" value="1"/>
</dbReference>
<accession>A0A6I8V9V9</accession>
<protein>
    <submittedName>
        <fullName evidence="4">Small ubiquitin-related modifier 1-like</fullName>
    </submittedName>
</protein>
<comment type="similarity">
    <text evidence="1">Belongs to the ubiquitin family. SUMO subfamily.</text>
</comment>
<evidence type="ECO:0000313" key="3">
    <source>
        <dbReference type="Proteomes" id="UP000001819"/>
    </source>
</evidence>
<dbReference type="PANTHER" id="PTHR10562">
    <property type="entry name" value="SMALL UBIQUITIN-RELATED MODIFIER"/>
    <property type="match status" value="1"/>
</dbReference>
<dbReference type="AlphaFoldDB" id="A0A6I8V9V9"/>
<feature type="domain" description="Ubiquitin-like" evidence="2">
    <location>
        <begin position="4"/>
        <end position="84"/>
    </location>
</feature>
<dbReference type="Proteomes" id="UP000001819">
    <property type="component" value="Chromosome 4"/>
</dbReference>
<evidence type="ECO:0000256" key="1">
    <source>
        <dbReference type="ARBA" id="ARBA00009185"/>
    </source>
</evidence>
<dbReference type="ExpressionAtlas" id="A0A6I8V9V9">
    <property type="expression patterns" value="baseline"/>
</dbReference>
<dbReference type="InterPro" id="IPR029071">
    <property type="entry name" value="Ubiquitin-like_domsf"/>
</dbReference>
<sequence>MEQIRIKVNAFHHQLHVYAFTEGQLEMTQNFTQFKNIYCKELDLPLKRLRFLFNGQFIGDTETPSDLGMEEGDEIDIFTAKEGPGLSEFIDNQFKKFLIQKCRPFNSQGVWESNG</sequence>
<name>A0A6I8V9V9_DROPS</name>
<dbReference type="PROSITE" id="PS50053">
    <property type="entry name" value="UBIQUITIN_2"/>
    <property type="match status" value="1"/>
</dbReference>
<dbReference type="KEGG" id="dpo:26533335"/>